<dbReference type="Pfam" id="PF18566">
    <property type="entry name" value="Ldi"/>
    <property type="match status" value="1"/>
</dbReference>
<dbReference type="EMBL" id="JBFXLU010000156">
    <property type="protein sequence ID" value="KAL2837717.1"/>
    <property type="molecule type" value="Genomic_DNA"/>
</dbReference>
<proteinExistence type="predicted"/>
<dbReference type="InterPro" id="IPR041411">
    <property type="entry name" value="Ldi"/>
</dbReference>
<evidence type="ECO:0000313" key="2">
    <source>
        <dbReference type="EMBL" id="KAL2837717.1"/>
    </source>
</evidence>
<dbReference type="Proteomes" id="UP001610446">
    <property type="component" value="Unassembled WGS sequence"/>
</dbReference>
<gene>
    <name evidence="2" type="ORF">BJY01DRAFT_220700</name>
</gene>
<feature type="non-terminal residue" evidence="2">
    <location>
        <position position="1"/>
    </location>
</feature>
<evidence type="ECO:0000259" key="1">
    <source>
        <dbReference type="Pfam" id="PF18566"/>
    </source>
</evidence>
<accession>A0ABR4JF12</accession>
<organism evidence="2 3">
    <name type="scientific">Aspergillus pseudoustus</name>
    <dbReference type="NCBI Taxonomy" id="1810923"/>
    <lineage>
        <taxon>Eukaryota</taxon>
        <taxon>Fungi</taxon>
        <taxon>Dikarya</taxon>
        <taxon>Ascomycota</taxon>
        <taxon>Pezizomycotina</taxon>
        <taxon>Eurotiomycetes</taxon>
        <taxon>Eurotiomycetidae</taxon>
        <taxon>Eurotiales</taxon>
        <taxon>Aspergillaceae</taxon>
        <taxon>Aspergillus</taxon>
        <taxon>Aspergillus subgen. Nidulantes</taxon>
    </lineage>
</organism>
<evidence type="ECO:0000313" key="3">
    <source>
        <dbReference type="Proteomes" id="UP001610446"/>
    </source>
</evidence>
<comment type="caution">
    <text evidence="2">The sequence shown here is derived from an EMBL/GenBank/DDBJ whole genome shotgun (WGS) entry which is preliminary data.</text>
</comment>
<feature type="domain" description="Linalool dehydratase/isomerase" evidence="1">
    <location>
        <begin position="3"/>
        <end position="131"/>
    </location>
</feature>
<keyword evidence="3" id="KW-1185">Reference proteome</keyword>
<sequence>LRTAAYMNAWNPDLAHRSFETQTTGFLTQVEKDRVNLNTAPVAYAIRKLVKQKDADPNAPSTIRAATEAVRQKFPNGLPKAPYPGPTFGYVAMWVSEVGTAATLNGLLNHADRYLGPTWQDGGLYYPANDEDADEQGNWKTMDPFTGNASIGYARLNVSDGQRKMWLNPWTPEKVSKAPYVGSLDLGSGVDILRGVWDGERGAMILTLRTWDGSTKQVQPTYHNLPAGDYGIYHNGDLIETRTLRRTGDIIDLPVQVTGDELTVVVLGNKYSSSKL</sequence>
<reference evidence="2 3" key="1">
    <citation type="submission" date="2024-07" db="EMBL/GenBank/DDBJ databases">
        <title>Section-level genome sequencing and comparative genomics of Aspergillus sections Usti and Cavernicolus.</title>
        <authorList>
            <consortium name="Lawrence Berkeley National Laboratory"/>
            <person name="Nybo J.L."/>
            <person name="Vesth T.C."/>
            <person name="Theobald S."/>
            <person name="Frisvad J.C."/>
            <person name="Larsen T.O."/>
            <person name="Kjaerboelling I."/>
            <person name="Rothschild-Mancinelli K."/>
            <person name="Lyhne E.K."/>
            <person name="Kogle M.E."/>
            <person name="Barry K."/>
            <person name="Clum A."/>
            <person name="Na H."/>
            <person name="Ledsgaard L."/>
            <person name="Lin J."/>
            <person name="Lipzen A."/>
            <person name="Kuo A."/>
            <person name="Riley R."/>
            <person name="Mondo S."/>
            <person name="Labutti K."/>
            <person name="Haridas S."/>
            <person name="Pangalinan J."/>
            <person name="Salamov A.A."/>
            <person name="Simmons B.A."/>
            <person name="Magnuson J.K."/>
            <person name="Chen J."/>
            <person name="Drula E."/>
            <person name="Henrissat B."/>
            <person name="Wiebenga A."/>
            <person name="Lubbers R.J."/>
            <person name="Gomes A.C."/>
            <person name="Makela M.R."/>
            <person name="Stajich J."/>
            <person name="Grigoriev I.V."/>
            <person name="Mortensen U.H."/>
            <person name="De Vries R.P."/>
            <person name="Baker S.E."/>
            <person name="Andersen M.R."/>
        </authorList>
    </citation>
    <scope>NUCLEOTIDE SEQUENCE [LARGE SCALE GENOMIC DNA]</scope>
    <source>
        <strain evidence="2 3">CBS 123904</strain>
    </source>
</reference>
<protein>
    <recommendedName>
        <fullName evidence="1">Linalool dehydratase/isomerase domain-containing protein</fullName>
    </recommendedName>
</protein>
<name>A0ABR4JF12_9EURO</name>